<dbReference type="Proteomes" id="UP000268014">
    <property type="component" value="Unassembled WGS sequence"/>
</dbReference>
<evidence type="ECO:0000313" key="2">
    <source>
        <dbReference type="Proteomes" id="UP000268014"/>
    </source>
</evidence>
<gene>
    <name evidence="1" type="ORF">HPLM_LOCUS18917</name>
</gene>
<dbReference type="WBParaSite" id="HPLM_0001892501-mRNA-1">
    <property type="protein sequence ID" value="HPLM_0001892501-mRNA-1"/>
    <property type="gene ID" value="HPLM_0001892501"/>
</dbReference>
<evidence type="ECO:0000313" key="3">
    <source>
        <dbReference type="WBParaSite" id="HPLM_0001892501-mRNA-1"/>
    </source>
</evidence>
<reference evidence="1 2" key="2">
    <citation type="submission" date="2018-11" db="EMBL/GenBank/DDBJ databases">
        <authorList>
            <consortium name="Pathogen Informatics"/>
        </authorList>
    </citation>
    <scope>NUCLEOTIDE SEQUENCE [LARGE SCALE GENOMIC DNA]</scope>
    <source>
        <strain evidence="1 2">MHpl1</strain>
    </source>
</reference>
<protein>
    <submittedName>
        <fullName evidence="3">HTH_Tnp_4 domain-containing protein</fullName>
    </submittedName>
</protein>
<accession>A0A0N4X3I3</accession>
<dbReference type="OrthoDB" id="5863278at2759"/>
<reference evidence="3" key="1">
    <citation type="submission" date="2017-02" db="UniProtKB">
        <authorList>
            <consortium name="WormBaseParasite"/>
        </authorList>
    </citation>
    <scope>IDENTIFICATION</scope>
</reference>
<dbReference type="AlphaFoldDB" id="A0A0N4X3I3"/>
<keyword evidence="2" id="KW-1185">Reference proteome</keyword>
<name>A0A0N4X3I3_HAEPC</name>
<proteinExistence type="predicted"/>
<organism evidence="3">
    <name type="scientific">Haemonchus placei</name>
    <name type="common">Barber's pole worm</name>
    <dbReference type="NCBI Taxonomy" id="6290"/>
    <lineage>
        <taxon>Eukaryota</taxon>
        <taxon>Metazoa</taxon>
        <taxon>Ecdysozoa</taxon>
        <taxon>Nematoda</taxon>
        <taxon>Chromadorea</taxon>
        <taxon>Rhabditida</taxon>
        <taxon>Rhabditina</taxon>
        <taxon>Rhabditomorpha</taxon>
        <taxon>Strongyloidea</taxon>
        <taxon>Trichostrongylidae</taxon>
        <taxon>Haemonchus</taxon>
    </lineage>
</organism>
<sequence length="114" mass="12905">MEESLCLEQFEIEHVPTRLRAMWNQQGPVFSSRFLGICEMVAPDLEHGRHTTDLPVADQVAIAIHILGRNVMQSDSARLAGCHQSTVSRVLMAFVNAINRRATQFMNWPDEQEA</sequence>
<evidence type="ECO:0000313" key="1">
    <source>
        <dbReference type="EMBL" id="VDO73974.1"/>
    </source>
</evidence>
<dbReference type="EMBL" id="UZAF01020922">
    <property type="protein sequence ID" value="VDO73974.1"/>
    <property type="molecule type" value="Genomic_DNA"/>
</dbReference>